<dbReference type="EMBL" id="JAGDYP010000001">
    <property type="protein sequence ID" value="MBO1882907.1"/>
    <property type="molecule type" value="Genomic_DNA"/>
</dbReference>
<protein>
    <submittedName>
        <fullName evidence="2">DUF4133 domain-containing protein</fullName>
    </submittedName>
</protein>
<reference evidence="2 3" key="1">
    <citation type="submission" date="2021-03" db="EMBL/GenBank/DDBJ databases">
        <title>Isolation and description of Capnocytophaga bilenii sp. nov., a novel Capnocytophaga species, isolated from a gingivitis subject.</title>
        <authorList>
            <person name="Antezack A."/>
            <person name="Monnet-Corti V."/>
            <person name="La Scola B."/>
        </authorList>
    </citation>
    <scope>NUCLEOTIDE SEQUENCE [LARGE SCALE GENOMIC DNA]</scope>
    <source>
        <strain evidence="2 3">Marseille-Q4570</strain>
    </source>
</reference>
<keyword evidence="1" id="KW-1133">Transmembrane helix</keyword>
<comment type="caution">
    <text evidence="2">The sequence shown here is derived from an EMBL/GenBank/DDBJ whole genome shotgun (WGS) entry which is preliminary data.</text>
</comment>
<feature type="transmembrane region" description="Helical" evidence="1">
    <location>
        <begin position="46"/>
        <end position="65"/>
    </location>
</feature>
<gene>
    <name evidence="2" type="ORF">J4N46_00285</name>
</gene>
<feature type="transmembrane region" description="Helical" evidence="1">
    <location>
        <begin position="21"/>
        <end position="40"/>
    </location>
</feature>
<evidence type="ECO:0000256" key="1">
    <source>
        <dbReference type="SAM" id="Phobius"/>
    </source>
</evidence>
<dbReference type="Proteomes" id="UP000681610">
    <property type="component" value="Unassembled WGS sequence"/>
</dbReference>
<keyword evidence="1" id="KW-0812">Transmembrane</keyword>
<evidence type="ECO:0000313" key="2">
    <source>
        <dbReference type="EMBL" id="MBO1882907.1"/>
    </source>
</evidence>
<accession>A0ABS3PUA1</accession>
<proteinExistence type="predicted"/>
<keyword evidence="3" id="KW-1185">Reference proteome</keyword>
<organism evidence="2 3">
    <name type="scientific">Capnocytophaga bilenii</name>
    <dbReference type="NCBI Taxonomy" id="2819369"/>
    <lineage>
        <taxon>Bacteria</taxon>
        <taxon>Pseudomonadati</taxon>
        <taxon>Bacteroidota</taxon>
        <taxon>Flavobacteriia</taxon>
        <taxon>Flavobacteriales</taxon>
        <taxon>Flavobacteriaceae</taxon>
        <taxon>Capnocytophaga</taxon>
    </lineage>
</organism>
<evidence type="ECO:0000313" key="3">
    <source>
        <dbReference type="Proteomes" id="UP000681610"/>
    </source>
</evidence>
<sequence>MEFYLYKGLKKPLVLFGLKDKYIYQALACAAFGIICLAALPSLIGWIGFLIGVAIAGGGVWYIFYRQDNVGLYTKQKNNEELHIFPKRFKVKRNENKNV</sequence>
<keyword evidence="1" id="KW-0472">Membrane</keyword>
<dbReference type="RefSeq" id="WP_208057399.1">
    <property type="nucleotide sequence ID" value="NZ_JAGDYP010000001.1"/>
</dbReference>
<name>A0ABS3PUA1_9FLAO</name>